<dbReference type="InterPro" id="IPR035903">
    <property type="entry name" value="HesB-like_dom_sf"/>
</dbReference>
<dbReference type="GO" id="GO:0005506">
    <property type="term" value="F:iron ion binding"/>
    <property type="evidence" value="ECO:0007669"/>
    <property type="project" value="TreeGrafter"/>
</dbReference>
<dbReference type="PROSITE" id="PS01152">
    <property type="entry name" value="HESB"/>
    <property type="match status" value="1"/>
</dbReference>
<proteinExistence type="predicted"/>
<feature type="domain" description="Core" evidence="1">
    <location>
        <begin position="33"/>
        <end position="126"/>
    </location>
</feature>
<dbReference type="InterPro" id="IPR000361">
    <property type="entry name" value="ATAP_core_dom"/>
</dbReference>
<dbReference type="InterPro" id="IPR017870">
    <property type="entry name" value="FeS_cluster_insertion_CS"/>
</dbReference>
<evidence type="ECO:0000259" key="1">
    <source>
        <dbReference type="Pfam" id="PF01521"/>
    </source>
</evidence>
<dbReference type="SUPFAM" id="SSF89360">
    <property type="entry name" value="HesB-like domain"/>
    <property type="match status" value="1"/>
</dbReference>
<evidence type="ECO:0000313" key="2">
    <source>
        <dbReference type="EMBL" id="AKU99208.1"/>
    </source>
</evidence>
<gene>
    <name evidence="2" type="ORF">AKJ09_05872</name>
</gene>
<dbReference type="Pfam" id="PF01521">
    <property type="entry name" value="Fe-S_biosyn"/>
    <property type="match status" value="1"/>
</dbReference>
<accession>A0A0K1Q0B6</accession>
<dbReference type="KEGG" id="llu:AKJ09_05872"/>
<sequence>MSTSPANIQEPKAESKKLGIVIAQGAVDAIGVQIKKRNVPDTALRVGIRGGGCSGFSYVIEFHDGAPQARDVVYDLVASDGSPVRVVVDKKSLLYLNGSTLEWEKTLMRQGFKFVNPNETASCGCGTSFTV</sequence>
<dbReference type="STRING" id="1391654.AKJ09_05872"/>
<dbReference type="Gene3D" id="2.60.300.12">
    <property type="entry name" value="HesB-like domain"/>
    <property type="match status" value="1"/>
</dbReference>
<dbReference type="Proteomes" id="UP000064967">
    <property type="component" value="Chromosome"/>
</dbReference>
<dbReference type="PATRIC" id="fig|1391654.3.peg.5960"/>
<dbReference type="EMBL" id="CP012333">
    <property type="protein sequence ID" value="AKU99208.1"/>
    <property type="molecule type" value="Genomic_DNA"/>
</dbReference>
<evidence type="ECO:0000313" key="3">
    <source>
        <dbReference type="Proteomes" id="UP000064967"/>
    </source>
</evidence>
<dbReference type="InterPro" id="IPR016092">
    <property type="entry name" value="ATAP"/>
</dbReference>
<organism evidence="2 3">
    <name type="scientific">Labilithrix luteola</name>
    <dbReference type="NCBI Taxonomy" id="1391654"/>
    <lineage>
        <taxon>Bacteria</taxon>
        <taxon>Pseudomonadati</taxon>
        <taxon>Myxococcota</taxon>
        <taxon>Polyangia</taxon>
        <taxon>Polyangiales</taxon>
        <taxon>Labilitrichaceae</taxon>
        <taxon>Labilithrix</taxon>
    </lineage>
</organism>
<dbReference type="AlphaFoldDB" id="A0A0K1Q0B6"/>
<reference evidence="2 3" key="1">
    <citation type="submission" date="2015-08" db="EMBL/GenBank/DDBJ databases">
        <authorList>
            <person name="Babu N.S."/>
            <person name="Beckwith C.J."/>
            <person name="Beseler K.G."/>
            <person name="Brison A."/>
            <person name="Carone J.V."/>
            <person name="Caskin T.P."/>
            <person name="Diamond M."/>
            <person name="Durham M.E."/>
            <person name="Foxe J.M."/>
            <person name="Go M."/>
            <person name="Henderson B.A."/>
            <person name="Jones I.B."/>
            <person name="McGettigan J.A."/>
            <person name="Micheletti S.J."/>
            <person name="Nasrallah M.E."/>
            <person name="Ortiz D."/>
            <person name="Piller C.R."/>
            <person name="Privatt S.R."/>
            <person name="Schneider S.L."/>
            <person name="Sharp S."/>
            <person name="Smith T.C."/>
            <person name="Stanton J.D."/>
            <person name="Ullery H.E."/>
            <person name="Wilson R.J."/>
            <person name="Serrano M.G."/>
            <person name="Buck G."/>
            <person name="Lee V."/>
            <person name="Wang Y."/>
            <person name="Carvalho R."/>
            <person name="Voegtly L."/>
            <person name="Shi R."/>
            <person name="Duckworth R."/>
            <person name="Johnson A."/>
            <person name="Loviza R."/>
            <person name="Walstead R."/>
            <person name="Shah Z."/>
            <person name="Kiflezghi M."/>
            <person name="Wade K."/>
            <person name="Ball S.L."/>
            <person name="Bradley K.W."/>
            <person name="Asai D.J."/>
            <person name="Bowman C.A."/>
            <person name="Russell D.A."/>
            <person name="Pope W.H."/>
            <person name="Jacobs-Sera D."/>
            <person name="Hendrix R.W."/>
            <person name="Hatfull G.F."/>
        </authorList>
    </citation>
    <scope>NUCLEOTIDE SEQUENCE [LARGE SCALE GENOMIC DNA]</scope>
    <source>
        <strain evidence="2 3">DSM 27648</strain>
    </source>
</reference>
<dbReference type="GO" id="GO:0051539">
    <property type="term" value="F:4 iron, 4 sulfur cluster binding"/>
    <property type="evidence" value="ECO:0007669"/>
    <property type="project" value="TreeGrafter"/>
</dbReference>
<dbReference type="PANTHER" id="PTHR43011:SF1">
    <property type="entry name" value="IRON-SULFUR CLUSTER ASSEMBLY 2 HOMOLOG, MITOCHONDRIAL"/>
    <property type="match status" value="1"/>
</dbReference>
<name>A0A0K1Q0B6_9BACT</name>
<dbReference type="NCBIfam" id="TIGR00049">
    <property type="entry name" value="iron-sulfur cluster assembly accessory protein"/>
    <property type="match status" value="1"/>
</dbReference>
<dbReference type="PANTHER" id="PTHR43011">
    <property type="entry name" value="IRON-SULFUR CLUSTER ASSEMBLY 2 HOMOLOG, MITOCHONDRIAL"/>
    <property type="match status" value="1"/>
</dbReference>
<dbReference type="GO" id="GO:0016226">
    <property type="term" value="P:iron-sulfur cluster assembly"/>
    <property type="evidence" value="ECO:0007669"/>
    <property type="project" value="InterPro"/>
</dbReference>
<dbReference type="GO" id="GO:0051537">
    <property type="term" value="F:2 iron, 2 sulfur cluster binding"/>
    <property type="evidence" value="ECO:0007669"/>
    <property type="project" value="TreeGrafter"/>
</dbReference>
<dbReference type="OrthoDB" id="9801228at2"/>
<dbReference type="RefSeq" id="WP_146650565.1">
    <property type="nucleotide sequence ID" value="NZ_CP012333.1"/>
</dbReference>
<keyword evidence="3" id="KW-1185">Reference proteome</keyword>
<protein>
    <submittedName>
        <fullName evidence="2">Iron binding protein IscA for iron-sulfur cluster assembly</fullName>
    </submittedName>
</protein>